<gene>
    <name evidence="1" type="ORF">BAZO_12314</name>
</gene>
<accession>K6C1I8</accession>
<proteinExistence type="predicted"/>
<dbReference type="RefSeq" id="WP_003331827.1">
    <property type="nucleotide sequence ID" value="NZ_AJLR01000111.1"/>
</dbReference>
<dbReference type="Proteomes" id="UP000006315">
    <property type="component" value="Unassembled WGS sequence"/>
</dbReference>
<keyword evidence="2" id="KW-1185">Reference proteome</keyword>
<protein>
    <submittedName>
        <fullName evidence="1">Uncharacterized protein</fullName>
    </submittedName>
</protein>
<evidence type="ECO:0000313" key="1">
    <source>
        <dbReference type="EMBL" id="EKN64985.1"/>
    </source>
</evidence>
<comment type="caution">
    <text evidence="1">The sequence shown here is derived from an EMBL/GenBank/DDBJ whole genome shotgun (WGS) entry which is preliminary data.</text>
</comment>
<name>K6C1I8_SCHAZ</name>
<dbReference type="STRING" id="1131731.BAZO_12314"/>
<sequence>MNEKGSSLLVVLLITLIFSVLGLAVLGASVNNVKRTEIREAEIETTANTKVLMSEVVAKLQENLNNTIDEKELQKETPSTDYKSQVETAVRNTASAFTGVTIEINNEEIYKQYGISDVINFKKNNFLRIYEIKIDNTGADSGNPAIKRTITENVILSPTPSFLNYAVGAYGKRFGTDKPININDVIGKDEENKDIKRGSDSALIINGSPDIIGNVFAPTLELNSRANYIKNNTRNPTGDFQGPSIFGTLYTKKINKDNQPSNPEGKVFYPFFDGEFDEKIDGINGIPAIKSTGSNFVDMDFDETFYLKWIESGAPKLPILSDGSLANNPLYGELNCSDDNLFKALENLDAMVENNHIVTGDPDELMNDFTTVEKENGKITSTVTPHDGRYNNPKFTCKNKDGTKPVYLIEESMLETYNVYKAKLFDTDVKDTTNTIFFTNIDRFDPENEISTERRLLNTYIKNKDEDKTPMPNILKIGGDNNLLLKNPDNREKGWLVVNGSLEINGSEELSTAPVIKGNILVNGDLYIRSTDAENDDKSEILKFDATIYVRGNTTIDNVNIYGADGKQLVVISNGDLKIVRVNEYDNAALDDKSLVNIINTPPNLKGVFYTNKTATLYGVGSLFQIEGGIFAREQLIINAIRYKFPSTESIDVVKFANYNSYEGLRSRFYVEYDNRVITDQLSSLPRVNRLQVIVDNQVIH</sequence>
<reference evidence="1 2" key="1">
    <citation type="journal article" date="2012" name="Front. Microbiol.">
        <title>Redundancy and modularity in membrane-associated dissimilatory nitrate reduction in Bacillus.</title>
        <authorList>
            <person name="Heylen K."/>
            <person name="Keltjens J."/>
        </authorList>
    </citation>
    <scope>NUCLEOTIDE SEQUENCE [LARGE SCALE GENOMIC DNA]</scope>
    <source>
        <strain evidence="1 2">LMG 9581</strain>
    </source>
</reference>
<evidence type="ECO:0000313" key="2">
    <source>
        <dbReference type="Proteomes" id="UP000006315"/>
    </source>
</evidence>
<dbReference type="AlphaFoldDB" id="K6C1I8"/>
<dbReference type="GeneID" id="89468468"/>
<dbReference type="EMBL" id="AJLR01000111">
    <property type="protein sequence ID" value="EKN64985.1"/>
    <property type="molecule type" value="Genomic_DNA"/>
</dbReference>
<dbReference type="PATRIC" id="fig|1131731.3.peg.2523"/>
<organism evidence="1 2">
    <name type="scientific">Schinkia azotoformans LMG 9581</name>
    <dbReference type="NCBI Taxonomy" id="1131731"/>
    <lineage>
        <taxon>Bacteria</taxon>
        <taxon>Bacillati</taxon>
        <taxon>Bacillota</taxon>
        <taxon>Bacilli</taxon>
        <taxon>Bacillales</taxon>
        <taxon>Bacillaceae</taxon>
        <taxon>Calidifontibacillus/Schinkia group</taxon>
        <taxon>Schinkia</taxon>
    </lineage>
</organism>